<dbReference type="EMBL" id="JBHRTS010000005">
    <property type="protein sequence ID" value="MFC3194882.1"/>
    <property type="molecule type" value="Genomic_DNA"/>
</dbReference>
<dbReference type="PANTHER" id="PTHR38776">
    <property type="entry name" value="MLTA-INTERACTING PROTEIN-RELATED"/>
    <property type="match status" value="1"/>
</dbReference>
<keyword evidence="5" id="KW-0998">Cell outer membrane</keyword>
<evidence type="ECO:0000313" key="8">
    <source>
        <dbReference type="Proteomes" id="UP001595533"/>
    </source>
</evidence>
<organism evidence="7 8">
    <name type="scientific">Marinicella sediminis</name>
    <dbReference type="NCBI Taxonomy" id="1792834"/>
    <lineage>
        <taxon>Bacteria</taxon>
        <taxon>Pseudomonadati</taxon>
        <taxon>Pseudomonadota</taxon>
        <taxon>Gammaproteobacteria</taxon>
        <taxon>Lysobacterales</taxon>
        <taxon>Marinicellaceae</taxon>
        <taxon>Marinicella</taxon>
    </lineage>
</organism>
<dbReference type="InterPro" id="IPR010583">
    <property type="entry name" value="MipA"/>
</dbReference>
<keyword evidence="4" id="KW-0472">Membrane</keyword>
<comment type="similarity">
    <text evidence="2">Belongs to the MipA/OmpV family.</text>
</comment>
<evidence type="ECO:0000313" key="7">
    <source>
        <dbReference type="EMBL" id="MFC3194882.1"/>
    </source>
</evidence>
<evidence type="ECO:0000256" key="1">
    <source>
        <dbReference type="ARBA" id="ARBA00004442"/>
    </source>
</evidence>
<evidence type="ECO:0000256" key="6">
    <source>
        <dbReference type="SAM" id="SignalP"/>
    </source>
</evidence>
<protein>
    <submittedName>
        <fullName evidence="7">MipA/OmpV family protein</fullName>
    </submittedName>
</protein>
<evidence type="ECO:0000256" key="4">
    <source>
        <dbReference type="ARBA" id="ARBA00023136"/>
    </source>
</evidence>
<proteinExistence type="inferred from homology"/>
<feature type="chain" id="PRO_5046044864" evidence="6">
    <location>
        <begin position="20"/>
        <end position="253"/>
    </location>
</feature>
<evidence type="ECO:0000256" key="3">
    <source>
        <dbReference type="ARBA" id="ARBA00022729"/>
    </source>
</evidence>
<keyword evidence="3 6" id="KW-0732">Signal</keyword>
<accession>A0ABV7JCI6</accession>
<dbReference type="PANTHER" id="PTHR38776:SF1">
    <property type="entry name" value="MLTA-INTERACTING PROTEIN-RELATED"/>
    <property type="match status" value="1"/>
</dbReference>
<keyword evidence="8" id="KW-1185">Reference proteome</keyword>
<name>A0ABV7JCI6_9GAMM</name>
<sequence length="253" mass="28031">MKNISIILAGFALAGTSLAQPVPDSPADEHELQIGLAGVNSQSIYLGGSSQSRVFPAIDYQYKRFYFQAGDLGFNLIDEKNWEVDFGLGVNLAGDTDRGDSPLLENLPKLSFPVNAFLSTQYKSSIGLFKLTYDHEINNKHNGHSASISYSAPIRQGQWLIMPQLSYEQHSEEVVNYFYGVNQADASTALPAYQTGSVNNWQLGILGLRAINDKWSFIGNIQNEFYGDEISNSPLVDDDQRLSVFVGLLYKVF</sequence>
<reference evidence="8" key="1">
    <citation type="journal article" date="2019" name="Int. J. Syst. Evol. Microbiol.">
        <title>The Global Catalogue of Microorganisms (GCM) 10K type strain sequencing project: providing services to taxonomists for standard genome sequencing and annotation.</title>
        <authorList>
            <consortium name="The Broad Institute Genomics Platform"/>
            <consortium name="The Broad Institute Genome Sequencing Center for Infectious Disease"/>
            <person name="Wu L."/>
            <person name="Ma J."/>
        </authorList>
    </citation>
    <scope>NUCLEOTIDE SEQUENCE [LARGE SCALE GENOMIC DNA]</scope>
    <source>
        <strain evidence="8">KCTC 42953</strain>
    </source>
</reference>
<evidence type="ECO:0000256" key="5">
    <source>
        <dbReference type="ARBA" id="ARBA00023237"/>
    </source>
</evidence>
<dbReference type="Pfam" id="PF06629">
    <property type="entry name" value="MipA"/>
    <property type="match status" value="1"/>
</dbReference>
<feature type="signal peptide" evidence="6">
    <location>
        <begin position="1"/>
        <end position="19"/>
    </location>
</feature>
<dbReference type="Proteomes" id="UP001595533">
    <property type="component" value="Unassembled WGS sequence"/>
</dbReference>
<comment type="caution">
    <text evidence="7">The sequence shown here is derived from an EMBL/GenBank/DDBJ whole genome shotgun (WGS) entry which is preliminary data.</text>
</comment>
<dbReference type="RefSeq" id="WP_077410922.1">
    <property type="nucleotide sequence ID" value="NZ_JBHRTS010000005.1"/>
</dbReference>
<evidence type="ECO:0000256" key="2">
    <source>
        <dbReference type="ARBA" id="ARBA00005722"/>
    </source>
</evidence>
<gene>
    <name evidence="7" type="ORF">ACFODZ_11585</name>
</gene>
<comment type="subcellular location">
    <subcellularLocation>
        <location evidence="1">Cell outer membrane</location>
    </subcellularLocation>
</comment>